<dbReference type="AlphaFoldDB" id="A0A0G4IFN3"/>
<reference evidence="2" key="1">
    <citation type="submission" date="2014-11" db="EMBL/GenBank/DDBJ databases">
        <authorList>
            <person name="Otto D Thomas"/>
            <person name="Naeem Raeece"/>
        </authorList>
    </citation>
    <scope>NUCLEOTIDE SEQUENCE</scope>
</reference>
<dbReference type="EMBL" id="CDMZ01005942">
    <property type="protein sequence ID" value="CEM56108.1"/>
    <property type="molecule type" value="Genomic_DNA"/>
</dbReference>
<proteinExistence type="predicted"/>
<evidence type="ECO:0000256" key="1">
    <source>
        <dbReference type="SAM" id="MobiDB-lite"/>
    </source>
</evidence>
<accession>A0A0G4IFN3</accession>
<feature type="compositionally biased region" description="Low complexity" evidence="1">
    <location>
        <begin position="94"/>
        <end position="107"/>
    </location>
</feature>
<name>A0A0G4IFN3_9ALVE</name>
<feature type="compositionally biased region" description="Acidic residues" evidence="1">
    <location>
        <begin position="125"/>
        <end position="136"/>
    </location>
</feature>
<feature type="compositionally biased region" description="Low complexity" evidence="1">
    <location>
        <begin position="163"/>
        <end position="176"/>
    </location>
</feature>
<feature type="region of interest" description="Disordered" evidence="1">
    <location>
        <begin position="88"/>
        <end position="181"/>
    </location>
</feature>
<evidence type="ECO:0000313" key="2">
    <source>
        <dbReference type="EMBL" id="CEM56108.1"/>
    </source>
</evidence>
<feature type="compositionally biased region" description="Acidic residues" evidence="1">
    <location>
        <begin position="146"/>
        <end position="155"/>
    </location>
</feature>
<gene>
    <name evidence="2" type="ORF">Cvel_2502</name>
</gene>
<protein>
    <submittedName>
        <fullName evidence="2">Uncharacterized protein</fullName>
    </submittedName>
</protein>
<sequence length="210" mass="22514">MADDRTMLREDVLFWLMNYGFTSESIPRLSKAEFEAAHSYLRRGLGSAASAVAAGRSEEGARAAEAMNRLASAGGVVLTVDDAEIGSITGRGGSSARSSLPASALPSPRREEANTPITIKRGDREEEEQGEGPEGEGEGKGRGGDEKDEDEVMMDQEDRVVDAAAEIEPSAQAPAPAQQPPVSLIAFYLPLYIRDRRFSAKKSFSHARGE</sequence>
<organism evidence="2">
    <name type="scientific">Chromera velia CCMP2878</name>
    <dbReference type="NCBI Taxonomy" id="1169474"/>
    <lineage>
        <taxon>Eukaryota</taxon>
        <taxon>Sar</taxon>
        <taxon>Alveolata</taxon>
        <taxon>Colpodellida</taxon>
        <taxon>Chromeraceae</taxon>
        <taxon>Chromera</taxon>
    </lineage>
</organism>
<dbReference type="VEuPathDB" id="CryptoDB:Cvel_2502"/>